<organism evidence="3 4">
    <name type="scientific">Roseicyclus marinus</name>
    <dbReference type="NCBI Taxonomy" id="2161673"/>
    <lineage>
        <taxon>Bacteria</taxon>
        <taxon>Pseudomonadati</taxon>
        <taxon>Pseudomonadota</taxon>
        <taxon>Alphaproteobacteria</taxon>
        <taxon>Rhodobacterales</taxon>
        <taxon>Roseobacteraceae</taxon>
        <taxon>Roseicyclus</taxon>
    </lineage>
</organism>
<dbReference type="Proteomes" id="UP001337723">
    <property type="component" value="Chromosome"/>
</dbReference>
<keyword evidence="4" id="KW-1185">Reference proteome</keyword>
<proteinExistence type="predicted"/>
<name>A0AA48HFK9_9RHOB</name>
<keyword evidence="2" id="KW-0472">Membrane</keyword>
<dbReference type="InterPro" id="IPR008621">
    <property type="entry name" value="Cbb3-typ_cyt_oxidase_comp"/>
</dbReference>
<keyword evidence="2" id="KW-1133">Transmembrane helix</keyword>
<dbReference type="Pfam" id="PF05545">
    <property type="entry name" value="FixQ"/>
    <property type="match status" value="1"/>
</dbReference>
<evidence type="ECO:0000256" key="1">
    <source>
        <dbReference type="SAM" id="MobiDB-lite"/>
    </source>
</evidence>
<feature type="region of interest" description="Disordered" evidence="1">
    <location>
        <begin position="49"/>
        <end position="72"/>
    </location>
</feature>
<evidence type="ECO:0000313" key="3">
    <source>
        <dbReference type="EMBL" id="BDW86815.1"/>
    </source>
</evidence>
<accession>A0AA48HFK9</accession>
<evidence type="ECO:0000256" key="2">
    <source>
        <dbReference type="SAM" id="Phobius"/>
    </source>
</evidence>
<dbReference type="RefSeq" id="WP_338272859.1">
    <property type="nucleotide sequence ID" value="NZ_AP027266.1"/>
</dbReference>
<dbReference type="AlphaFoldDB" id="A0AA48HFK9"/>
<dbReference type="CDD" id="cd01324">
    <property type="entry name" value="cbb3_Oxidase_CcoQ"/>
    <property type="match status" value="1"/>
</dbReference>
<keyword evidence="2" id="KW-0812">Transmembrane</keyword>
<dbReference type="EMBL" id="AP027266">
    <property type="protein sequence ID" value="BDW86815.1"/>
    <property type="molecule type" value="Genomic_DNA"/>
</dbReference>
<protein>
    <recommendedName>
        <fullName evidence="5">Cytochrome c oxidase cbb3-type subunit 4</fullName>
    </recommendedName>
</protein>
<dbReference type="KEGG" id="rmai:MACH21_29920"/>
<feature type="transmembrane region" description="Helical" evidence="2">
    <location>
        <begin position="12"/>
        <end position="32"/>
    </location>
</feature>
<evidence type="ECO:0008006" key="5">
    <source>
        <dbReference type="Google" id="ProtNLM"/>
    </source>
</evidence>
<evidence type="ECO:0000313" key="4">
    <source>
        <dbReference type="Proteomes" id="UP001337723"/>
    </source>
</evidence>
<reference evidence="3 4" key="1">
    <citation type="submission" date="2023-01" db="EMBL/GenBank/DDBJ databases">
        <title>Complete genome sequence of Roseicyclus marinus strain Dej080120_10.</title>
        <authorList>
            <person name="Ueki S."/>
            <person name="Maruyama F."/>
        </authorList>
    </citation>
    <scope>NUCLEOTIDE SEQUENCE [LARGE SCALE GENOMIC DNA]</scope>
    <source>
        <strain evidence="3 4">Dej080120_10</strain>
    </source>
</reference>
<gene>
    <name evidence="3" type="ORF">MACH21_29920</name>
</gene>
<sequence length="72" mass="8341">MEDTYTILQIIARSWGAMFMLLVFLGVILFTLRPGSRAVHRDIADIPFRHDDRPARDTDTQARTQPLKEARQ</sequence>